<dbReference type="AlphaFoldDB" id="A0A2T7NVC3"/>
<keyword evidence="2" id="KW-1185">Reference proteome</keyword>
<dbReference type="PROSITE" id="PS51257">
    <property type="entry name" value="PROKAR_LIPOPROTEIN"/>
    <property type="match status" value="1"/>
</dbReference>
<evidence type="ECO:0000313" key="2">
    <source>
        <dbReference type="Proteomes" id="UP000245119"/>
    </source>
</evidence>
<name>A0A2T7NVC3_POMCA</name>
<gene>
    <name evidence="1" type="ORF">C0Q70_15594</name>
</gene>
<reference evidence="1 2" key="1">
    <citation type="submission" date="2018-04" db="EMBL/GenBank/DDBJ databases">
        <title>The genome of golden apple snail Pomacea canaliculata provides insight into stress tolerance and invasive adaptation.</title>
        <authorList>
            <person name="Liu C."/>
            <person name="Liu B."/>
            <person name="Ren Y."/>
            <person name="Zhang Y."/>
            <person name="Wang H."/>
            <person name="Li S."/>
            <person name="Jiang F."/>
            <person name="Yin L."/>
            <person name="Zhang G."/>
            <person name="Qian W."/>
            <person name="Fan W."/>
        </authorList>
    </citation>
    <scope>NUCLEOTIDE SEQUENCE [LARGE SCALE GENOMIC DNA]</scope>
    <source>
        <strain evidence="1">SZHN2017</strain>
        <tissue evidence="1">Muscle</tissue>
    </source>
</reference>
<dbReference type="Proteomes" id="UP000245119">
    <property type="component" value="Linkage Group LG9"/>
</dbReference>
<evidence type="ECO:0000313" key="1">
    <source>
        <dbReference type="EMBL" id="PVD25096.1"/>
    </source>
</evidence>
<dbReference type="EMBL" id="PZQS01000009">
    <property type="protein sequence ID" value="PVD25096.1"/>
    <property type="molecule type" value="Genomic_DNA"/>
</dbReference>
<comment type="caution">
    <text evidence="1">The sequence shown here is derived from an EMBL/GenBank/DDBJ whole genome shotgun (WGS) entry which is preliminary data.</text>
</comment>
<protein>
    <submittedName>
        <fullName evidence="1">Uncharacterized protein</fullName>
    </submittedName>
</protein>
<proteinExistence type="predicted"/>
<organism evidence="1 2">
    <name type="scientific">Pomacea canaliculata</name>
    <name type="common">Golden apple snail</name>
    <dbReference type="NCBI Taxonomy" id="400727"/>
    <lineage>
        <taxon>Eukaryota</taxon>
        <taxon>Metazoa</taxon>
        <taxon>Spiralia</taxon>
        <taxon>Lophotrochozoa</taxon>
        <taxon>Mollusca</taxon>
        <taxon>Gastropoda</taxon>
        <taxon>Caenogastropoda</taxon>
        <taxon>Architaenioglossa</taxon>
        <taxon>Ampullarioidea</taxon>
        <taxon>Ampullariidae</taxon>
        <taxon>Pomacea</taxon>
    </lineage>
</organism>
<accession>A0A2T7NVC3</accession>
<sequence>MRQRHLAAECRGGDLWRPREGSGQPLSAALLTGCVLREVTGLPATFVSCKRSHVMRLLTMHVSVTLLISIRALAQTQSLTMRNDGEATYSRGELTLVVANTCIMQQSRVHARVESRDLHIKRSFVRS</sequence>